<evidence type="ECO:0000259" key="2">
    <source>
        <dbReference type="Pfam" id="PF02517"/>
    </source>
</evidence>
<feature type="transmembrane region" description="Helical" evidence="1">
    <location>
        <begin position="242"/>
        <end position="261"/>
    </location>
</feature>
<dbReference type="Pfam" id="PF02517">
    <property type="entry name" value="Rce1-like"/>
    <property type="match status" value="1"/>
</dbReference>
<evidence type="ECO:0000313" key="3">
    <source>
        <dbReference type="EMBL" id="RMQ41591.1"/>
    </source>
</evidence>
<proteinExistence type="predicted"/>
<reference evidence="3 4" key="1">
    <citation type="submission" date="2018-08" db="EMBL/GenBank/DDBJ databases">
        <title>Recombination of ecologically and evolutionarily significant loci maintains genetic cohesion in the Pseudomonas syringae species complex.</title>
        <authorList>
            <person name="Dillon M."/>
            <person name="Thakur S."/>
            <person name="Almeida R.N.D."/>
            <person name="Weir B.S."/>
            <person name="Guttman D.S."/>
        </authorList>
    </citation>
    <scope>NUCLEOTIDE SEQUENCE [LARGE SCALE GENOMIC DNA]</scope>
    <source>
        <strain evidence="3 4">ICMP 3353</strain>
    </source>
</reference>
<dbReference type="AlphaFoldDB" id="A0A3M4LKS6"/>
<dbReference type="OrthoDB" id="5322702at2"/>
<dbReference type="GO" id="GO:0080120">
    <property type="term" value="P:CAAX-box protein maturation"/>
    <property type="evidence" value="ECO:0007669"/>
    <property type="project" value="UniProtKB-ARBA"/>
</dbReference>
<gene>
    <name evidence="3" type="ORF">ALQ04_00500</name>
</gene>
<keyword evidence="3" id="KW-0378">Hydrolase</keyword>
<dbReference type="GO" id="GO:0004175">
    <property type="term" value="F:endopeptidase activity"/>
    <property type="evidence" value="ECO:0007669"/>
    <property type="project" value="UniProtKB-ARBA"/>
</dbReference>
<accession>A0A3M4LKS6</accession>
<protein>
    <submittedName>
        <fullName evidence="3">CAAX amino terminal protease protein</fullName>
    </submittedName>
</protein>
<keyword evidence="3" id="KW-0645">Protease</keyword>
<sequence>MAPRHRVFFSLLCVGYGIALFYGQLQWSAALAVGLLLVAGLCVRLSEHKSIRLLGHAIFIVTGIALASHWLPGFNSAQVYDAARFSPDAAPFSMNLNLDKPLIGFWLLLFCPWMLPTVGLARSLKIASLALIMTSVLCMSLAAVLGVTGWAVKWPEHGILWLLNNLLLVSLTEELFFRVYLQGALQQIFNRLWFGGALAIGIAAMLFGLAHVGSGWEWVLLASLAGTGYGIAYRFGGLQAALITHFGLNLVHFGLFTYPMLDR</sequence>
<dbReference type="InterPro" id="IPR003675">
    <property type="entry name" value="Rce1/LyrA-like_dom"/>
</dbReference>
<name>A0A3M4LKS6_PSECI</name>
<feature type="transmembrane region" description="Helical" evidence="1">
    <location>
        <begin position="128"/>
        <end position="152"/>
    </location>
</feature>
<dbReference type="EMBL" id="RBRE01000085">
    <property type="protein sequence ID" value="RMQ41591.1"/>
    <property type="molecule type" value="Genomic_DNA"/>
</dbReference>
<organism evidence="3 4">
    <name type="scientific">Pseudomonas cichorii</name>
    <dbReference type="NCBI Taxonomy" id="36746"/>
    <lineage>
        <taxon>Bacteria</taxon>
        <taxon>Pseudomonadati</taxon>
        <taxon>Pseudomonadota</taxon>
        <taxon>Gammaproteobacteria</taxon>
        <taxon>Pseudomonadales</taxon>
        <taxon>Pseudomonadaceae</taxon>
        <taxon>Pseudomonas</taxon>
    </lineage>
</organism>
<comment type="caution">
    <text evidence="3">The sequence shown here is derived from an EMBL/GenBank/DDBJ whole genome shotgun (WGS) entry which is preliminary data.</text>
</comment>
<feature type="domain" description="CAAX prenyl protease 2/Lysostaphin resistance protein A-like" evidence="2">
    <location>
        <begin position="158"/>
        <end position="251"/>
    </location>
</feature>
<feature type="transmembrane region" description="Helical" evidence="1">
    <location>
        <begin position="7"/>
        <end position="23"/>
    </location>
</feature>
<evidence type="ECO:0000256" key="1">
    <source>
        <dbReference type="SAM" id="Phobius"/>
    </source>
</evidence>
<feature type="transmembrane region" description="Helical" evidence="1">
    <location>
        <begin position="29"/>
        <end position="46"/>
    </location>
</feature>
<keyword evidence="1" id="KW-0812">Transmembrane</keyword>
<feature type="transmembrane region" description="Helical" evidence="1">
    <location>
        <begin position="192"/>
        <end position="212"/>
    </location>
</feature>
<dbReference type="Proteomes" id="UP000277236">
    <property type="component" value="Unassembled WGS sequence"/>
</dbReference>
<keyword evidence="1" id="KW-1133">Transmembrane helix</keyword>
<evidence type="ECO:0000313" key="4">
    <source>
        <dbReference type="Proteomes" id="UP000277236"/>
    </source>
</evidence>
<keyword evidence="1" id="KW-0472">Membrane</keyword>
<dbReference type="RefSeq" id="WP_122317937.1">
    <property type="nucleotide sequence ID" value="NZ_RBRE01000085.1"/>
</dbReference>
<feature type="transmembrane region" description="Helical" evidence="1">
    <location>
        <begin position="158"/>
        <end position="180"/>
    </location>
</feature>
<feature type="transmembrane region" description="Helical" evidence="1">
    <location>
        <begin position="103"/>
        <end position="121"/>
    </location>
</feature>
<dbReference type="GO" id="GO:0006508">
    <property type="term" value="P:proteolysis"/>
    <property type="evidence" value="ECO:0007669"/>
    <property type="project" value="UniProtKB-KW"/>
</dbReference>
<feature type="transmembrane region" description="Helical" evidence="1">
    <location>
        <begin position="53"/>
        <end position="71"/>
    </location>
</feature>